<name>A0A8C8B4W7_9STRI</name>
<reference evidence="36" key="2">
    <citation type="submission" date="2025-09" db="UniProtKB">
        <authorList>
            <consortium name="Ensembl"/>
        </authorList>
    </citation>
    <scope>IDENTIFICATION</scope>
</reference>
<comment type="catalytic activity">
    <reaction evidence="2">
        <text>1,2-di-(9Z-octadecenoyl)-sn-glycero-3-phosphate + H2O = 1,2-di-(9Z-octadecenoyl)-sn-glycerol + phosphate</text>
        <dbReference type="Rhea" id="RHEA:43244"/>
        <dbReference type="ChEBI" id="CHEBI:15377"/>
        <dbReference type="ChEBI" id="CHEBI:43474"/>
        <dbReference type="ChEBI" id="CHEBI:52333"/>
        <dbReference type="ChEBI" id="CHEBI:74546"/>
    </reaction>
    <physiologicalReaction direction="left-to-right" evidence="2">
        <dbReference type="Rhea" id="RHEA:43245"/>
    </physiologicalReaction>
</comment>
<protein>
    <recommendedName>
        <fullName evidence="28">Phospholipid phosphatase 2</fullName>
        <ecNumber evidence="10">3.1.3.4</ecNumber>
    </recommendedName>
    <alternativeName>
        <fullName evidence="32">Lipid phosphate phosphohydrolase 2</fullName>
    </alternativeName>
    <alternativeName>
        <fullName evidence="30">PAP2-gamma</fullName>
    </alternativeName>
    <alternativeName>
        <fullName evidence="29">Phosphatidate phosphohydrolase type 2c</fullName>
    </alternativeName>
    <alternativeName>
        <fullName evidence="31">Phosphatidic acid phosphatase 2c</fullName>
    </alternativeName>
</protein>
<comment type="pathway">
    <text evidence="21">Phospholipid metabolism.</text>
</comment>
<evidence type="ECO:0000256" key="10">
    <source>
        <dbReference type="ARBA" id="ARBA00012638"/>
    </source>
</evidence>
<comment type="catalytic activity">
    <reaction evidence="4">
        <text>1,2-dihexadecanoyl-sn-glycero-3-phosphate + H2O = 1,2-dihexadecanoyl-sn-glycerol + phosphate</text>
        <dbReference type="Rhea" id="RHEA:43236"/>
        <dbReference type="ChEBI" id="CHEBI:15377"/>
        <dbReference type="ChEBI" id="CHEBI:43474"/>
        <dbReference type="ChEBI" id="CHEBI:72859"/>
        <dbReference type="ChEBI" id="CHEBI:82929"/>
    </reaction>
    <physiologicalReaction direction="left-to-right" evidence="4">
        <dbReference type="Rhea" id="RHEA:43237"/>
    </physiologicalReaction>
</comment>
<accession>A0A8C8B4W7</accession>
<comment type="catalytic activity">
    <reaction evidence="25">
        <text>sphing-4-enine 1-phosphate + H2O = sphing-4-enine + phosphate</text>
        <dbReference type="Rhea" id="RHEA:27518"/>
        <dbReference type="ChEBI" id="CHEBI:15377"/>
        <dbReference type="ChEBI" id="CHEBI:43474"/>
        <dbReference type="ChEBI" id="CHEBI:57756"/>
        <dbReference type="ChEBI" id="CHEBI:60119"/>
    </reaction>
    <physiologicalReaction direction="left-to-right" evidence="25">
        <dbReference type="Rhea" id="RHEA:27519"/>
    </physiologicalReaction>
</comment>
<dbReference type="Proteomes" id="UP000694552">
    <property type="component" value="Unplaced"/>
</dbReference>
<evidence type="ECO:0000256" key="2">
    <source>
        <dbReference type="ARBA" id="ARBA00000980"/>
    </source>
</evidence>
<dbReference type="Ensembl" id="ENSOSUT00000014822.1">
    <property type="protein sequence ID" value="ENSOSUP00000014342.1"/>
    <property type="gene ID" value="ENSOSUG00000010242.1"/>
</dbReference>
<evidence type="ECO:0000256" key="7">
    <source>
        <dbReference type="ARBA" id="ARBA00004651"/>
    </source>
</evidence>
<feature type="transmembrane region" description="Helical" evidence="34">
    <location>
        <begin position="396"/>
        <end position="415"/>
    </location>
</feature>
<comment type="function">
    <text evidence="26">Magnesium-independent phospholipid phosphatase that catalyzes the dephosphorylation of a variety of glycerolipid and sphingolipid phosphate esters including phosphatidate/PA, lysophosphatidate/LPA, sphingosine 1-phosphate/S1P and ceramide 1-phosphate/C1P. Has no apparent extracellular phosphatase activity and therefore most probably acts intracellularly. Also acts on N-oleoyl ethanolamine phosphate/N-(9Z-octadecenoyl)-ethanolamine phosphate, a potential physiological compound. Through dephosphorylation of these bioactive lipid mediators produces new bioactive compounds and may regulate signal transduction in different cellular processes. Indirectly regulates, for instance, cell cycle G1/S phase transition through its phospholipid phosphatase activity.</text>
</comment>
<feature type="region of interest" description="Disordered" evidence="33">
    <location>
        <begin position="1"/>
        <end position="38"/>
    </location>
</feature>
<evidence type="ECO:0000256" key="15">
    <source>
        <dbReference type="ARBA" id="ARBA00022824"/>
    </source>
</evidence>
<evidence type="ECO:0000256" key="9">
    <source>
        <dbReference type="ARBA" id="ARBA00008816"/>
    </source>
</evidence>
<dbReference type="InterPro" id="IPR036938">
    <property type="entry name" value="PAP2/HPO_sf"/>
</dbReference>
<keyword evidence="11" id="KW-1003">Cell membrane</keyword>
<comment type="subcellular location">
    <subcellularLocation>
        <location evidence="7">Cell membrane</location>
        <topology evidence="7">Multi-pass membrane protein</topology>
    </subcellularLocation>
    <subcellularLocation>
        <location evidence="6">Early endosome membrane</location>
        <topology evidence="6">Multi-pass membrane protein</topology>
    </subcellularLocation>
    <subcellularLocation>
        <location evidence="5">Endoplasmic reticulum membrane</location>
        <topology evidence="5">Multi-pass membrane protein</topology>
    </subcellularLocation>
</comment>
<dbReference type="GO" id="GO:0005789">
    <property type="term" value="C:endoplasmic reticulum membrane"/>
    <property type="evidence" value="ECO:0007669"/>
    <property type="project" value="UniProtKB-SubCell"/>
</dbReference>
<comment type="catalytic activity">
    <reaction evidence="1">
        <text>(9Z)-octadecenoyl-sn-glycero-3-phosphate + H2O = (9Z-octadecenoyl)-glycerol + phosphate</text>
        <dbReference type="Rhea" id="RHEA:50884"/>
        <dbReference type="ChEBI" id="CHEBI:15377"/>
        <dbReference type="ChEBI" id="CHEBI:43474"/>
        <dbReference type="ChEBI" id="CHEBI:75937"/>
        <dbReference type="ChEBI" id="CHEBI:84973"/>
    </reaction>
    <physiologicalReaction direction="left-to-right" evidence="1">
        <dbReference type="Rhea" id="RHEA:50885"/>
    </physiologicalReaction>
</comment>
<feature type="transmembrane region" description="Helical" evidence="34">
    <location>
        <begin position="427"/>
        <end position="445"/>
    </location>
</feature>
<evidence type="ECO:0000313" key="37">
    <source>
        <dbReference type="Proteomes" id="UP000694552"/>
    </source>
</evidence>
<reference evidence="36" key="1">
    <citation type="submission" date="2025-08" db="UniProtKB">
        <authorList>
            <consortium name="Ensembl"/>
        </authorList>
    </citation>
    <scope>IDENTIFICATION</scope>
</reference>
<comment type="catalytic activity">
    <reaction evidence="22">
        <text>a monoacyl-sn-glycero-3-phosphate + H2O = a monoacylglycerol + phosphate</text>
        <dbReference type="Rhea" id="RHEA:46736"/>
        <dbReference type="ChEBI" id="CHEBI:15377"/>
        <dbReference type="ChEBI" id="CHEBI:17408"/>
        <dbReference type="ChEBI" id="CHEBI:43474"/>
        <dbReference type="ChEBI" id="CHEBI:77589"/>
    </reaction>
    <physiologicalReaction direction="left-to-right" evidence="22">
        <dbReference type="Rhea" id="RHEA:46737"/>
    </physiologicalReaction>
</comment>
<evidence type="ECO:0000256" key="23">
    <source>
        <dbReference type="ARBA" id="ARBA00047355"/>
    </source>
</evidence>
<comment type="subunit">
    <text evidence="27">Forms functional homodimers and homooligomers. Can also form heterooligomers with PLPP1 and PLPP3.</text>
</comment>
<keyword evidence="17" id="KW-0443">Lipid metabolism</keyword>
<organism evidence="36 37">
    <name type="scientific">Otus sunia</name>
    <name type="common">Oriental scops-owl</name>
    <dbReference type="NCBI Taxonomy" id="257818"/>
    <lineage>
        <taxon>Eukaryota</taxon>
        <taxon>Metazoa</taxon>
        <taxon>Chordata</taxon>
        <taxon>Craniata</taxon>
        <taxon>Vertebrata</taxon>
        <taxon>Euteleostomi</taxon>
        <taxon>Archelosauria</taxon>
        <taxon>Archosauria</taxon>
        <taxon>Dinosauria</taxon>
        <taxon>Saurischia</taxon>
        <taxon>Theropoda</taxon>
        <taxon>Coelurosauria</taxon>
        <taxon>Aves</taxon>
        <taxon>Neognathae</taxon>
        <taxon>Neoaves</taxon>
        <taxon>Telluraves</taxon>
        <taxon>Strigiformes</taxon>
        <taxon>Strigidae</taxon>
        <taxon>Otus</taxon>
    </lineage>
</organism>
<evidence type="ECO:0000256" key="5">
    <source>
        <dbReference type="ARBA" id="ARBA00004477"/>
    </source>
</evidence>
<keyword evidence="37" id="KW-1185">Reference proteome</keyword>
<dbReference type="GO" id="GO:0006644">
    <property type="term" value="P:phospholipid metabolic process"/>
    <property type="evidence" value="ECO:0007669"/>
    <property type="project" value="InterPro"/>
</dbReference>
<feature type="transmembrane region" description="Helical" evidence="34">
    <location>
        <begin position="254"/>
        <end position="280"/>
    </location>
</feature>
<keyword evidence="15" id="KW-0256">Endoplasmic reticulum</keyword>
<evidence type="ECO:0000256" key="27">
    <source>
        <dbReference type="ARBA" id="ARBA00062356"/>
    </source>
</evidence>
<keyword evidence="13" id="KW-0967">Endosome</keyword>
<evidence type="ECO:0000256" key="31">
    <source>
        <dbReference type="ARBA" id="ARBA00080461"/>
    </source>
</evidence>
<evidence type="ECO:0000256" key="3">
    <source>
        <dbReference type="ARBA" id="ARBA00001180"/>
    </source>
</evidence>
<evidence type="ECO:0000256" key="21">
    <source>
        <dbReference type="ARBA" id="ARBA00025707"/>
    </source>
</evidence>
<dbReference type="SUPFAM" id="SSF48317">
    <property type="entry name" value="Acid phosphatase/Vanadium-dependent haloperoxidase"/>
    <property type="match status" value="1"/>
</dbReference>
<evidence type="ECO:0000256" key="8">
    <source>
        <dbReference type="ARBA" id="ARBA00005074"/>
    </source>
</evidence>
<sequence>SLLAPTDPAALQGPAGSEGRCRGSEGRGRARTGSQVPRGLAITHSISGTGSPGAGVRVLLGPTGAWWPFPAVKQVCKVPVVVHSNELHPPGLKDPGECEERAQDQPRVSCTRPCGCCVWGGARQPGGLRRCPVPAVSCRIWAPQAAASSDRALSVAGPALAGAGPPAWGAGDSGLRPPAGSIRARQLRAETRGRGVGRWCGAGCLRGACPQSSPSFCLAASLPFVILTLVNSPYKRGFYCNDDSIRYPYKADTITHGLMAGVTITCTVVIISSGEAYLVYTERLYSKSEFNNYLAALYKVVGTFLFGGAISQSLTDLAKYMIGRLRPNFLAVCNPDWSKVNCSIYVQLENVCQGESKNVTESRLSFYSGHSSFGMYCMMFLALYVQARLVGKWARLLRPTIQFFLIAFAIYVGYTRVSDYKHHWSDVLAGLLQGALIAVLIVRYVSDFFKERPPRQCGEKDPERKPSLPLTLSDPDCNHYSYRGAP</sequence>
<comment type="similarity">
    <text evidence="9">Belongs to the PA-phosphatase related phosphoesterase family.</text>
</comment>
<evidence type="ECO:0000259" key="35">
    <source>
        <dbReference type="SMART" id="SM00014"/>
    </source>
</evidence>
<evidence type="ECO:0000256" key="12">
    <source>
        <dbReference type="ARBA" id="ARBA00022692"/>
    </source>
</evidence>
<feature type="compositionally biased region" description="Basic and acidic residues" evidence="33">
    <location>
        <begin position="19"/>
        <end position="28"/>
    </location>
</feature>
<feature type="compositionally biased region" description="Basic and acidic residues" evidence="33">
    <location>
        <begin position="454"/>
        <end position="466"/>
    </location>
</feature>
<feature type="domain" description="Phosphatidic acid phosphatase type 2/haloperoxidase" evidence="35">
    <location>
        <begin position="301"/>
        <end position="442"/>
    </location>
</feature>
<evidence type="ECO:0000256" key="34">
    <source>
        <dbReference type="SAM" id="Phobius"/>
    </source>
</evidence>
<evidence type="ECO:0000256" key="19">
    <source>
        <dbReference type="ARBA" id="ARBA00023180"/>
    </source>
</evidence>
<evidence type="ECO:0000256" key="26">
    <source>
        <dbReference type="ARBA" id="ARBA00058757"/>
    </source>
</evidence>
<feature type="region of interest" description="Disordered" evidence="33">
    <location>
        <begin position="454"/>
        <end position="486"/>
    </location>
</feature>
<comment type="catalytic activity">
    <reaction evidence="3">
        <text>a 1,2-diacyl-sn-glycero-3-phosphate + H2O = a 1,2-diacyl-sn-glycerol + phosphate</text>
        <dbReference type="Rhea" id="RHEA:27429"/>
        <dbReference type="ChEBI" id="CHEBI:15377"/>
        <dbReference type="ChEBI" id="CHEBI:17815"/>
        <dbReference type="ChEBI" id="CHEBI:43474"/>
        <dbReference type="ChEBI" id="CHEBI:58608"/>
        <dbReference type="EC" id="3.1.3.4"/>
    </reaction>
    <physiologicalReaction direction="left-to-right" evidence="3">
        <dbReference type="Rhea" id="RHEA:27430"/>
    </physiologicalReaction>
</comment>
<evidence type="ECO:0000313" key="36">
    <source>
        <dbReference type="Ensembl" id="ENSOSUP00000014342.1"/>
    </source>
</evidence>
<dbReference type="GO" id="GO:0007165">
    <property type="term" value="P:signal transduction"/>
    <property type="evidence" value="ECO:0007669"/>
    <property type="project" value="TreeGrafter"/>
</dbReference>
<evidence type="ECO:0000256" key="30">
    <source>
        <dbReference type="ARBA" id="ARBA00080057"/>
    </source>
</evidence>
<comment type="pathway">
    <text evidence="8">Lipid metabolism; phospholipid metabolism.</text>
</comment>
<keyword evidence="12 34" id="KW-0812">Transmembrane</keyword>
<evidence type="ECO:0000256" key="6">
    <source>
        <dbReference type="ARBA" id="ARBA00004520"/>
    </source>
</evidence>
<dbReference type="Pfam" id="PF01569">
    <property type="entry name" value="PAP2"/>
    <property type="match status" value="1"/>
</dbReference>
<evidence type="ECO:0000256" key="25">
    <source>
        <dbReference type="ARBA" id="ARBA00049314"/>
    </source>
</evidence>
<feature type="transmembrane region" description="Helical" evidence="34">
    <location>
        <begin position="292"/>
        <end position="311"/>
    </location>
</feature>
<dbReference type="PANTHER" id="PTHR10165">
    <property type="entry name" value="LIPID PHOSPHATE PHOSPHATASE"/>
    <property type="match status" value="1"/>
</dbReference>
<dbReference type="GO" id="GO:0005886">
    <property type="term" value="C:plasma membrane"/>
    <property type="evidence" value="ECO:0007669"/>
    <property type="project" value="UniProtKB-SubCell"/>
</dbReference>
<feature type="transmembrane region" description="Helical" evidence="34">
    <location>
        <begin position="364"/>
        <end position="384"/>
    </location>
</feature>
<dbReference type="PANTHER" id="PTHR10165:SF25">
    <property type="entry name" value="PHOSPHOLIPID PHOSPHATASE 2"/>
    <property type="match status" value="1"/>
</dbReference>
<comment type="catalytic activity">
    <reaction evidence="23">
        <text>N-(octanoyl)-sphing-4-enine-1-phosphate + H2O = N-octanoylsphing-4-enine + phosphate</text>
        <dbReference type="Rhea" id="RHEA:62040"/>
        <dbReference type="ChEBI" id="CHEBI:15377"/>
        <dbReference type="ChEBI" id="CHEBI:43474"/>
        <dbReference type="ChEBI" id="CHEBI:45815"/>
        <dbReference type="ChEBI" id="CHEBI:85376"/>
    </reaction>
    <physiologicalReaction direction="left-to-right" evidence="23">
        <dbReference type="Rhea" id="RHEA:62041"/>
    </physiologicalReaction>
</comment>
<dbReference type="InterPro" id="IPR043216">
    <property type="entry name" value="PAP-like"/>
</dbReference>
<evidence type="ECO:0000256" key="17">
    <source>
        <dbReference type="ARBA" id="ARBA00023098"/>
    </source>
</evidence>
<dbReference type="InterPro" id="IPR000326">
    <property type="entry name" value="PAP2/HPO"/>
</dbReference>
<dbReference type="SMART" id="SM00014">
    <property type="entry name" value="acidPPc"/>
    <property type="match status" value="1"/>
</dbReference>
<dbReference type="GO" id="GO:0046839">
    <property type="term" value="P:phospholipid dephosphorylation"/>
    <property type="evidence" value="ECO:0007669"/>
    <property type="project" value="TreeGrafter"/>
</dbReference>
<proteinExistence type="inferred from homology"/>
<dbReference type="FunFam" id="1.20.144.10:FF:000016">
    <property type="entry name" value="Phospholipid phosphatase 2"/>
    <property type="match status" value="1"/>
</dbReference>
<comment type="catalytic activity">
    <reaction evidence="24">
        <text>N-(9Z-octadecenoyl)-ethanolamine phosphate + H2O = N-(9Z-octadecenoyl) ethanolamine + phosphate</text>
        <dbReference type="Rhea" id="RHEA:62160"/>
        <dbReference type="ChEBI" id="CHEBI:15377"/>
        <dbReference type="ChEBI" id="CHEBI:43474"/>
        <dbReference type="ChEBI" id="CHEBI:71466"/>
        <dbReference type="ChEBI" id="CHEBI:145465"/>
    </reaction>
    <physiologicalReaction direction="left-to-right" evidence="24">
        <dbReference type="Rhea" id="RHEA:62161"/>
    </physiologicalReaction>
</comment>
<keyword evidence="18 34" id="KW-0472">Membrane</keyword>
<dbReference type="GO" id="GO:0008195">
    <property type="term" value="F:phosphatidate phosphatase activity"/>
    <property type="evidence" value="ECO:0007669"/>
    <property type="project" value="UniProtKB-EC"/>
</dbReference>
<evidence type="ECO:0000256" key="28">
    <source>
        <dbReference type="ARBA" id="ARBA00074736"/>
    </source>
</evidence>
<evidence type="ECO:0000256" key="13">
    <source>
        <dbReference type="ARBA" id="ARBA00022753"/>
    </source>
</evidence>
<evidence type="ECO:0000256" key="32">
    <source>
        <dbReference type="ARBA" id="ARBA00082408"/>
    </source>
</evidence>
<evidence type="ECO:0000256" key="29">
    <source>
        <dbReference type="ARBA" id="ARBA00075472"/>
    </source>
</evidence>
<evidence type="ECO:0000256" key="1">
    <source>
        <dbReference type="ARBA" id="ARBA00000974"/>
    </source>
</evidence>
<dbReference type="EC" id="3.1.3.4" evidence="10"/>
<evidence type="ECO:0000256" key="18">
    <source>
        <dbReference type="ARBA" id="ARBA00023136"/>
    </source>
</evidence>
<evidence type="ECO:0000256" key="16">
    <source>
        <dbReference type="ARBA" id="ARBA00022989"/>
    </source>
</evidence>
<keyword evidence="14" id="KW-0378">Hydrolase</keyword>
<keyword evidence="16 34" id="KW-1133">Transmembrane helix</keyword>
<evidence type="ECO:0000256" key="4">
    <source>
        <dbReference type="ARBA" id="ARBA00001611"/>
    </source>
</evidence>
<dbReference type="GO" id="GO:0031901">
    <property type="term" value="C:early endosome membrane"/>
    <property type="evidence" value="ECO:0007669"/>
    <property type="project" value="UniProtKB-SubCell"/>
</dbReference>
<evidence type="ECO:0000256" key="24">
    <source>
        <dbReference type="ARBA" id="ARBA00048010"/>
    </source>
</evidence>
<dbReference type="Gene3D" id="1.20.144.10">
    <property type="entry name" value="Phosphatidic acid phosphatase type 2/haloperoxidase"/>
    <property type="match status" value="1"/>
</dbReference>
<evidence type="ECO:0000256" key="11">
    <source>
        <dbReference type="ARBA" id="ARBA00022475"/>
    </source>
</evidence>
<keyword evidence="19" id="KW-0325">Glycoprotein</keyword>
<evidence type="ECO:0000256" key="22">
    <source>
        <dbReference type="ARBA" id="ARBA00047320"/>
    </source>
</evidence>
<evidence type="ECO:0000256" key="33">
    <source>
        <dbReference type="SAM" id="MobiDB-lite"/>
    </source>
</evidence>
<comment type="catalytic activity">
    <reaction evidence="20">
        <text>an N-acylsphing-4-enine 1-phosphate + H2O = an N-acylsphing-4-enine + phosphate</text>
        <dbReference type="Rhea" id="RHEA:33743"/>
        <dbReference type="ChEBI" id="CHEBI:15377"/>
        <dbReference type="ChEBI" id="CHEBI:43474"/>
        <dbReference type="ChEBI" id="CHEBI:52639"/>
        <dbReference type="ChEBI" id="CHEBI:57674"/>
    </reaction>
    <physiologicalReaction direction="left-to-right" evidence="20">
        <dbReference type="Rhea" id="RHEA:33744"/>
    </physiologicalReaction>
</comment>
<dbReference type="AlphaFoldDB" id="A0A8C8B4W7"/>
<evidence type="ECO:0000256" key="14">
    <source>
        <dbReference type="ARBA" id="ARBA00022801"/>
    </source>
</evidence>
<dbReference type="CDD" id="cd03384">
    <property type="entry name" value="PAP2_wunen"/>
    <property type="match status" value="1"/>
</dbReference>
<evidence type="ECO:0000256" key="20">
    <source>
        <dbReference type="ARBA" id="ARBA00023977"/>
    </source>
</evidence>